<dbReference type="NCBIfam" id="TIGR00254">
    <property type="entry name" value="GGDEF"/>
    <property type="match status" value="1"/>
</dbReference>
<dbReference type="SUPFAM" id="SSF55073">
    <property type="entry name" value="Nucleotide cyclase"/>
    <property type="match status" value="1"/>
</dbReference>
<dbReference type="SMART" id="SM00267">
    <property type="entry name" value="GGDEF"/>
    <property type="match status" value="1"/>
</dbReference>
<dbReference type="EC" id="2.7.7.65" evidence="1"/>
<name>A0A286RBG8_9BACT</name>
<dbReference type="InterPro" id="IPR029787">
    <property type="entry name" value="Nucleotide_cyclase"/>
</dbReference>
<keyword evidence="3" id="KW-0175">Coiled coil</keyword>
<comment type="catalytic activity">
    <reaction evidence="2">
        <text>2 GTP = 3',3'-c-di-GMP + 2 diphosphate</text>
        <dbReference type="Rhea" id="RHEA:24898"/>
        <dbReference type="ChEBI" id="CHEBI:33019"/>
        <dbReference type="ChEBI" id="CHEBI:37565"/>
        <dbReference type="ChEBI" id="CHEBI:58805"/>
        <dbReference type="EC" id="2.7.7.65"/>
    </reaction>
</comment>
<feature type="coiled-coil region" evidence="3">
    <location>
        <begin position="67"/>
        <end position="125"/>
    </location>
</feature>
<reference evidence="5 6" key="1">
    <citation type="journal article" name="Front. Microbiol.">
        <title>Sugar Metabolism of the First Thermophilic Planctomycete Thermogutta terrifontis: Comparative Genomic and Transcriptomic Approaches.</title>
        <authorList>
            <person name="Elcheninov A.G."/>
            <person name="Menzel P."/>
            <person name="Gudbergsdottir S.R."/>
            <person name="Slesarev A.I."/>
            <person name="Kadnikov V.V."/>
            <person name="Krogh A."/>
            <person name="Bonch-Osmolovskaya E.A."/>
            <person name="Peng X."/>
            <person name="Kublanov I.V."/>
        </authorList>
    </citation>
    <scope>NUCLEOTIDE SEQUENCE [LARGE SCALE GENOMIC DNA]</scope>
    <source>
        <strain evidence="5 6">R1</strain>
    </source>
</reference>
<dbReference type="RefSeq" id="WP_095413954.1">
    <property type="nucleotide sequence ID" value="NZ_CP018477.1"/>
</dbReference>
<protein>
    <recommendedName>
        <fullName evidence="1">diguanylate cyclase</fullName>
        <ecNumber evidence="1">2.7.7.65</ecNumber>
    </recommendedName>
</protein>
<dbReference type="FunFam" id="3.30.70.270:FF:000001">
    <property type="entry name" value="Diguanylate cyclase domain protein"/>
    <property type="match status" value="1"/>
</dbReference>
<organism evidence="5 6">
    <name type="scientific">Thermogutta terrifontis</name>
    <dbReference type="NCBI Taxonomy" id="1331910"/>
    <lineage>
        <taxon>Bacteria</taxon>
        <taxon>Pseudomonadati</taxon>
        <taxon>Planctomycetota</taxon>
        <taxon>Planctomycetia</taxon>
        <taxon>Pirellulales</taxon>
        <taxon>Thermoguttaceae</taxon>
        <taxon>Thermogutta</taxon>
    </lineage>
</organism>
<dbReference type="Proteomes" id="UP000215086">
    <property type="component" value="Chromosome"/>
</dbReference>
<evidence type="ECO:0000259" key="4">
    <source>
        <dbReference type="PROSITE" id="PS50887"/>
    </source>
</evidence>
<dbReference type="OrthoDB" id="243535at2"/>
<dbReference type="EMBL" id="CP018477">
    <property type="protein sequence ID" value="ASV73306.1"/>
    <property type="molecule type" value="Genomic_DNA"/>
</dbReference>
<evidence type="ECO:0000256" key="2">
    <source>
        <dbReference type="ARBA" id="ARBA00034247"/>
    </source>
</evidence>
<dbReference type="PANTHER" id="PTHR45138:SF9">
    <property type="entry name" value="DIGUANYLATE CYCLASE DGCM-RELATED"/>
    <property type="match status" value="1"/>
</dbReference>
<dbReference type="KEGG" id="ttf:THTE_0704"/>
<dbReference type="Gene3D" id="3.30.70.270">
    <property type="match status" value="1"/>
</dbReference>
<evidence type="ECO:0000256" key="1">
    <source>
        <dbReference type="ARBA" id="ARBA00012528"/>
    </source>
</evidence>
<dbReference type="GO" id="GO:0005886">
    <property type="term" value="C:plasma membrane"/>
    <property type="evidence" value="ECO:0007669"/>
    <property type="project" value="TreeGrafter"/>
</dbReference>
<dbReference type="InterPro" id="IPR000160">
    <property type="entry name" value="GGDEF_dom"/>
</dbReference>
<dbReference type="GO" id="GO:1902201">
    <property type="term" value="P:negative regulation of bacterial-type flagellum-dependent cell motility"/>
    <property type="evidence" value="ECO:0007669"/>
    <property type="project" value="TreeGrafter"/>
</dbReference>
<sequence>MAMASLVATLAMVAGICIAGVVWRGFFSSFHHKKQRSEAADNSHFPPTLQRLLKRLSGIVGTLKTHLQEHRSDLEETMEELGDLDANNVTTETVVAALVTLAETNRRLQDRLALAESQIAQQHQELQAQWQEVRSDPLTGLPNRHVFDQELFRFIRDFRNEHRPFALAIFDVDHFKHINDTYGHKTGDQVLVKVAAALRAAAPAHSVLARIGGEEFALIWPHVQLSQTLEEVERARQAGRHAGEDGANCPPVSLSCGVAIFLETDNENRVFERADEALYAAKHAGRNCTFYHDGLHPVAWQSLFRPSTASTIAEDASDSAAWDRDPEAQSLVQVLRSKLAQLGVTV</sequence>
<evidence type="ECO:0000313" key="6">
    <source>
        <dbReference type="Proteomes" id="UP000215086"/>
    </source>
</evidence>
<keyword evidence="6" id="KW-1185">Reference proteome</keyword>
<dbReference type="GO" id="GO:0052621">
    <property type="term" value="F:diguanylate cyclase activity"/>
    <property type="evidence" value="ECO:0007669"/>
    <property type="project" value="UniProtKB-EC"/>
</dbReference>
<dbReference type="Pfam" id="PF00990">
    <property type="entry name" value="GGDEF"/>
    <property type="match status" value="1"/>
</dbReference>
<dbReference type="AlphaFoldDB" id="A0A286RBG8"/>
<feature type="domain" description="GGDEF" evidence="4">
    <location>
        <begin position="163"/>
        <end position="294"/>
    </location>
</feature>
<evidence type="ECO:0000256" key="3">
    <source>
        <dbReference type="SAM" id="Coils"/>
    </source>
</evidence>
<dbReference type="InterPro" id="IPR050469">
    <property type="entry name" value="Diguanylate_Cyclase"/>
</dbReference>
<gene>
    <name evidence="5" type="ORF">THTE_0704</name>
</gene>
<proteinExistence type="predicted"/>
<dbReference type="CDD" id="cd01949">
    <property type="entry name" value="GGDEF"/>
    <property type="match status" value="1"/>
</dbReference>
<dbReference type="PROSITE" id="PS50887">
    <property type="entry name" value="GGDEF"/>
    <property type="match status" value="1"/>
</dbReference>
<accession>A0A286RBG8</accession>
<evidence type="ECO:0000313" key="5">
    <source>
        <dbReference type="EMBL" id="ASV73306.1"/>
    </source>
</evidence>
<dbReference type="GO" id="GO:0043709">
    <property type="term" value="P:cell adhesion involved in single-species biofilm formation"/>
    <property type="evidence" value="ECO:0007669"/>
    <property type="project" value="TreeGrafter"/>
</dbReference>
<dbReference type="PANTHER" id="PTHR45138">
    <property type="entry name" value="REGULATORY COMPONENTS OF SENSORY TRANSDUCTION SYSTEM"/>
    <property type="match status" value="1"/>
</dbReference>
<dbReference type="InterPro" id="IPR043128">
    <property type="entry name" value="Rev_trsase/Diguanyl_cyclase"/>
</dbReference>